<evidence type="ECO:0000313" key="2">
    <source>
        <dbReference type="Proteomes" id="UP000823388"/>
    </source>
</evidence>
<dbReference type="AlphaFoldDB" id="A0A8T0PD96"/>
<name>A0A8T0PD96_PANVG</name>
<gene>
    <name evidence="1" type="ORF">PVAP13_8NG088401</name>
</gene>
<evidence type="ECO:0000313" key="1">
    <source>
        <dbReference type="EMBL" id="KAG2557206.1"/>
    </source>
</evidence>
<dbReference type="EMBL" id="CM029052">
    <property type="protein sequence ID" value="KAG2557206.1"/>
    <property type="molecule type" value="Genomic_DNA"/>
</dbReference>
<sequence length="89" mass="10145">MPEKAHLSLPKVQRYNRMVNGALVIFMLLKLNIKMVFCCKTAGNLFRTCPQYGRQELPSGKDSCWPNRRELSSFLTTVSCRQIPVGKPT</sequence>
<comment type="caution">
    <text evidence="1">The sequence shown here is derived from an EMBL/GenBank/DDBJ whole genome shotgun (WGS) entry which is preliminary data.</text>
</comment>
<organism evidence="1 2">
    <name type="scientific">Panicum virgatum</name>
    <name type="common">Blackwell switchgrass</name>
    <dbReference type="NCBI Taxonomy" id="38727"/>
    <lineage>
        <taxon>Eukaryota</taxon>
        <taxon>Viridiplantae</taxon>
        <taxon>Streptophyta</taxon>
        <taxon>Embryophyta</taxon>
        <taxon>Tracheophyta</taxon>
        <taxon>Spermatophyta</taxon>
        <taxon>Magnoliopsida</taxon>
        <taxon>Liliopsida</taxon>
        <taxon>Poales</taxon>
        <taxon>Poaceae</taxon>
        <taxon>PACMAD clade</taxon>
        <taxon>Panicoideae</taxon>
        <taxon>Panicodae</taxon>
        <taxon>Paniceae</taxon>
        <taxon>Panicinae</taxon>
        <taxon>Panicum</taxon>
        <taxon>Panicum sect. Hiantes</taxon>
    </lineage>
</organism>
<protein>
    <submittedName>
        <fullName evidence="1">Uncharacterized protein</fullName>
    </submittedName>
</protein>
<proteinExistence type="predicted"/>
<reference evidence="1" key="1">
    <citation type="submission" date="2020-05" db="EMBL/GenBank/DDBJ databases">
        <title>WGS assembly of Panicum virgatum.</title>
        <authorList>
            <person name="Lovell J.T."/>
            <person name="Jenkins J."/>
            <person name="Shu S."/>
            <person name="Juenger T.E."/>
            <person name="Schmutz J."/>
        </authorList>
    </citation>
    <scope>NUCLEOTIDE SEQUENCE</scope>
    <source>
        <strain evidence="1">AP13</strain>
    </source>
</reference>
<keyword evidence="2" id="KW-1185">Reference proteome</keyword>
<dbReference type="Proteomes" id="UP000823388">
    <property type="component" value="Chromosome 8N"/>
</dbReference>
<accession>A0A8T0PD96</accession>